<proteinExistence type="inferred from homology"/>
<dbReference type="PRINTS" id="PR00463">
    <property type="entry name" value="EP450I"/>
</dbReference>
<dbReference type="InterPro" id="IPR003097">
    <property type="entry name" value="CysJ-like_FAD-binding"/>
</dbReference>
<dbReference type="InterPro" id="IPR017938">
    <property type="entry name" value="Riboflavin_synthase-like_b-brl"/>
</dbReference>
<dbReference type="GO" id="GO:0010181">
    <property type="term" value="F:FMN binding"/>
    <property type="evidence" value="ECO:0007669"/>
    <property type="project" value="UniProtKB-UniRule"/>
</dbReference>
<evidence type="ECO:0000256" key="1">
    <source>
        <dbReference type="ARBA" id="ARBA00001971"/>
    </source>
</evidence>
<keyword evidence="11 18" id="KW-0249">Electron transport</keyword>
<evidence type="ECO:0000256" key="20">
    <source>
        <dbReference type="SAM" id="MobiDB-lite"/>
    </source>
</evidence>
<dbReference type="SUPFAM" id="SSF52218">
    <property type="entry name" value="Flavoproteins"/>
    <property type="match status" value="1"/>
</dbReference>
<feature type="domain" description="FAD-binding FR-type" evidence="22">
    <location>
        <begin position="685"/>
        <end position="918"/>
    </location>
</feature>
<dbReference type="PRINTS" id="PR00385">
    <property type="entry name" value="P450"/>
</dbReference>
<comment type="similarity">
    <text evidence="3 18">In the N-terminal section; belongs to the cytochrome P450 family.</text>
</comment>
<dbReference type="Proteomes" id="UP000433876">
    <property type="component" value="Unassembled WGS sequence"/>
</dbReference>
<dbReference type="InterPro" id="IPR008254">
    <property type="entry name" value="Flavodoxin/NO_synth"/>
</dbReference>
<dbReference type="GO" id="GO:0003958">
    <property type="term" value="F:NADPH-hemoprotein reductase activity"/>
    <property type="evidence" value="ECO:0007669"/>
    <property type="project" value="UniProtKB-UniRule"/>
</dbReference>
<dbReference type="GO" id="GO:0070330">
    <property type="term" value="F:aromatase activity"/>
    <property type="evidence" value="ECO:0007669"/>
    <property type="project" value="UniProtKB-UniRule"/>
</dbReference>
<evidence type="ECO:0000256" key="17">
    <source>
        <dbReference type="ARBA" id="ARBA00049342"/>
    </source>
</evidence>
<keyword evidence="4 18" id="KW-0813">Transport</keyword>
<dbReference type="Gene3D" id="3.40.50.360">
    <property type="match status" value="1"/>
</dbReference>
<dbReference type="Gene3D" id="1.10.630.10">
    <property type="entry name" value="Cytochrome P450"/>
    <property type="match status" value="1"/>
</dbReference>
<dbReference type="EMBL" id="NMPR01000164">
    <property type="protein sequence ID" value="KAA8628767.1"/>
    <property type="molecule type" value="Genomic_DNA"/>
</dbReference>
<dbReference type="InterPro" id="IPR036396">
    <property type="entry name" value="Cyt_P450_sf"/>
</dbReference>
<keyword evidence="6 18" id="KW-0285">Flavoprotein</keyword>
<dbReference type="Gene3D" id="2.40.30.10">
    <property type="entry name" value="Translation factors"/>
    <property type="match status" value="1"/>
</dbReference>
<comment type="cofactor">
    <cofactor evidence="1 18 19">
        <name>heme</name>
        <dbReference type="ChEBI" id="CHEBI:30413"/>
    </cofactor>
</comment>
<dbReference type="AlphaFoldDB" id="A0A8S8ZDS1"/>
<keyword evidence="10 18" id="KW-0521">NADP</keyword>
<feature type="binding site" description="axial binding residue" evidence="19">
    <location>
        <position position="413"/>
    </location>
    <ligand>
        <name>heme</name>
        <dbReference type="ChEBI" id="CHEBI:30413"/>
    </ligand>
    <ligandPart>
        <name>Fe</name>
        <dbReference type="ChEBI" id="CHEBI:18248"/>
    </ligandPart>
</feature>
<dbReference type="PANTHER" id="PTHR19384:SF127">
    <property type="entry name" value="BIFUNCTIONAL CYTOCHROME P450_NADPH--P450 REDUCTASE"/>
    <property type="match status" value="1"/>
</dbReference>
<dbReference type="GO" id="GO:0005829">
    <property type="term" value="C:cytosol"/>
    <property type="evidence" value="ECO:0007669"/>
    <property type="project" value="TreeGrafter"/>
</dbReference>
<evidence type="ECO:0000256" key="2">
    <source>
        <dbReference type="ARBA" id="ARBA00004792"/>
    </source>
</evidence>
<evidence type="ECO:0000256" key="10">
    <source>
        <dbReference type="ARBA" id="ARBA00022857"/>
    </source>
</evidence>
<evidence type="ECO:0000313" key="23">
    <source>
        <dbReference type="EMBL" id="KAA8628767.1"/>
    </source>
</evidence>
<dbReference type="InterPro" id="IPR023173">
    <property type="entry name" value="NADPH_Cyt_P450_Rdtase_alpha"/>
</dbReference>
<comment type="catalytic activity">
    <reaction evidence="17 18">
        <text>2 oxidized [cytochrome P450] + NADPH = 2 reduced [cytochrome P450] + NADP(+) + H(+)</text>
        <dbReference type="Rhea" id="RHEA:24040"/>
        <dbReference type="Rhea" id="RHEA-COMP:14627"/>
        <dbReference type="Rhea" id="RHEA-COMP:14628"/>
        <dbReference type="ChEBI" id="CHEBI:15378"/>
        <dbReference type="ChEBI" id="CHEBI:55376"/>
        <dbReference type="ChEBI" id="CHEBI:57783"/>
        <dbReference type="ChEBI" id="CHEBI:58349"/>
        <dbReference type="ChEBI" id="CHEBI:60344"/>
        <dbReference type="EC" id="1.6.2.4"/>
    </reaction>
</comment>
<sequence>MSSDETKPETVPIPGPPGLPLVGNAFDIDTEFPLGSMINFANQYGEIFRLNFPGRNVVFVTSQALIHELCDEKRFQKTVSSALQEVRHGVHDGLFTARNEEPNWGIAHRILMPAFGPMAIQNMFPEMHEIASQLALKWARHGSSEAIKVTDDFTRLTLDTIALCSMDYRFNSYYHDEMHPFVDAMGNFLVESGTRSRRPPLPGFMYTKVDRKFHEDIKVLRETAEGVLKSRKEHPSERKDLLTAMLDGVDPKTGQKLSDDSIIDNLITFLIAGHETTSGLLSFAFYQMLKNPETYRRAQKEVDDVCGKGPIKLEHMNKLPYIAAVLRETLRLSPTIPMIGVESKEDTIIGGKYEIPKGQPFALLFAKSHMDPAVYGDTANDFMPERMLDDNFERLNKEFPDFWKPFGNGMRACIGRPFAWQEALLVMAVCLQNFNFMPEDPNYTLQYKQTLTTKPKGFYMRAMLRDGMSALDLERRLSGELIAPKPAQTQSSGQPKKSGEGKPISIYYGSNTGTCETFAQRLASDAEAHGFTATVLDSLDAANQNLPKDRPVIFITASYEGQPPDNAALFVGWLESLAGNELEGVQYAVFGCGHHDWAQTFHRIPKLVDNTVADRGGDRICSMGLADAAKGEMFTDFEQWEDEVFWPAMEEKYEVSKKEDDPSEALFQSGITVNFSKPRSSTLRQDVQEAVVVDAKTITAPGAPPKRHIEIQLSSESGAYRTGDYLAVLPINPKETVNRVMRRFQLAWDTNITIAASRQTTLPTGVPVAVVDVLGAYVELSQPATKKNILALAEACTDEDAETKATLRSLAGPEYTEKITSRRVSILDLLERYPSIPLPFSSFLSLLPPMRVRQYSISSSPLWNPSHVTLTYSVLETPSLSNPDKKHVGVATSYLASLEAGDKLNVSVRPSHKAFHLPVDADKTPLIMVAAGSGLAPFRGFVQERAAQIGAGRNLAPAVLFYGCRHPQQDDLYREEFNKWEAMGAVSVRRAFSRDVDNEETKGCKYVGDRIWEDREELLGLWDRGAKVYVCGSREVGESVKNTIIKIAVERQKRIVEAREKGELDGLEGLVEGLKLQGLKVEEVEVSEERALKWFEGVRNERYATDVFD</sequence>
<keyword evidence="12 18" id="KW-0560">Oxidoreductase</keyword>
<dbReference type="EC" id="1.14.14.1" evidence="18"/>
<dbReference type="VEuPathDB" id="FungiDB:SMAC_07143"/>
<dbReference type="FunFam" id="3.40.50.360:FF:000032">
    <property type="entry name" value="Bifunctional cytochrome P450/NADPH--P450 reductase"/>
    <property type="match status" value="1"/>
</dbReference>
<evidence type="ECO:0000256" key="19">
    <source>
        <dbReference type="PIRSR" id="PIRSR000209-1"/>
    </source>
</evidence>
<dbReference type="GO" id="GO:0020037">
    <property type="term" value="F:heme binding"/>
    <property type="evidence" value="ECO:0007669"/>
    <property type="project" value="UniProtKB-UniRule"/>
</dbReference>
<dbReference type="PANTHER" id="PTHR19384">
    <property type="entry name" value="NITRIC OXIDE SYNTHASE-RELATED"/>
    <property type="match status" value="1"/>
</dbReference>
<dbReference type="InterPro" id="IPR002401">
    <property type="entry name" value="Cyt_P450_E_grp-I"/>
</dbReference>
<keyword evidence="5 18" id="KW-0349">Heme</keyword>
<evidence type="ECO:0000256" key="9">
    <source>
        <dbReference type="ARBA" id="ARBA00022827"/>
    </source>
</evidence>
<evidence type="ECO:0000256" key="3">
    <source>
        <dbReference type="ARBA" id="ARBA00010018"/>
    </source>
</evidence>
<dbReference type="EC" id="1.6.2.4" evidence="18"/>
<evidence type="ECO:0000256" key="13">
    <source>
        <dbReference type="ARBA" id="ARBA00023004"/>
    </source>
</evidence>
<dbReference type="InterPro" id="IPR023206">
    <property type="entry name" value="Bifunctional_P450_P450_red"/>
</dbReference>
<evidence type="ECO:0000256" key="15">
    <source>
        <dbReference type="ARBA" id="ARBA00023194"/>
    </source>
</evidence>
<comment type="caution">
    <text evidence="23">The sequence shown here is derived from an EMBL/GenBank/DDBJ whole genome shotgun (WGS) entry which is preliminary data.</text>
</comment>
<organism evidence="23 24">
    <name type="scientific">Sordaria macrospora</name>
    <dbReference type="NCBI Taxonomy" id="5147"/>
    <lineage>
        <taxon>Eukaryota</taxon>
        <taxon>Fungi</taxon>
        <taxon>Dikarya</taxon>
        <taxon>Ascomycota</taxon>
        <taxon>Pezizomycotina</taxon>
        <taxon>Sordariomycetes</taxon>
        <taxon>Sordariomycetidae</taxon>
        <taxon>Sordariales</taxon>
        <taxon>Sordariaceae</taxon>
        <taxon>Sordaria</taxon>
    </lineage>
</organism>
<dbReference type="SUPFAM" id="SSF48264">
    <property type="entry name" value="Cytochrome P450"/>
    <property type="match status" value="1"/>
</dbReference>
<accession>A0A8S8ZDS1</accession>
<evidence type="ECO:0000259" key="21">
    <source>
        <dbReference type="PROSITE" id="PS50902"/>
    </source>
</evidence>
<evidence type="ECO:0000256" key="16">
    <source>
        <dbReference type="ARBA" id="ARBA00047827"/>
    </source>
</evidence>
<dbReference type="Gene3D" id="3.40.50.80">
    <property type="entry name" value="Nucleotide-binding domain of ferredoxin-NADP reductase (FNR) module"/>
    <property type="match status" value="1"/>
</dbReference>
<keyword evidence="14 18" id="KW-0503">Monooxygenase</keyword>
<evidence type="ECO:0000256" key="18">
    <source>
        <dbReference type="PIRNR" id="PIRNR000209"/>
    </source>
</evidence>
<dbReference type="Pfam" id="PF00175">
    <property type="entry name" value="NAD_binding_1"/>
    <property type="match status" value="1"/>
</dbReference>
<dbReference type="Pfam" id="PF00067">
    <property type="entry name" value="p450"/>
    <property type="match status" value="1"/>
</dbReference>
<dbReference type="InterPro" id="IPR017972">
    <property type="entry name" value="Cyt_P450_CS"/>
</dbReference>
<comment type="catalytic activity">
    <reaction evidence="16 18">
        <text>an organic molecule + reduced [NADPH--hemoprotein reductase] + O2 = an alcohol + oxidized [NADPH--hemoprotein reductase] + H2O + H(+)</text>
        <dbReference type="Rhea" id="RHEA:17149"/>
        <dbReference type="Rhea" id="RHEA-COMP:11964"/>
        <dbReference type="Rhea" id="RHEA-COMP:11965"/>
        <dbReference type="ChEBI" id="CHEBI:15377"/>
        <dbReference type="ChEBI" id="CHEBI:15378"/>
        <dbReference type="ChEBI" id="CHEBI:15379"/>
        <dbReference type="ChEBI" id="CHEBI:30879"/>
        <dbReference type="ChEBI" id="CHEBI:57618"/>
        <dbReference type="ChEBI" id="CHEBI:58210"/>
        <dbReference type="ChEBI" id="CHEBI:142491"/>
        <dbReference type="EC" id="1.14.14.1"/>
    </reaction>
</comment>
<dbReference type="CDD" id="cd06206">
    <property type="entry name" value="bifunctional_CYPOR"/>
    <property type="match status" value="1"/>
</dbReference>
<evidence type="ECO:0000256" key="7">
    <source>
        <dbReference type="ARBA" id="ARBA00022643"/>
    </source>
</evidence>
<gene>
    <name evidence="23" type="ORF">SMACR_07143</name>
</gene>
<evidence type="ECO:0000313" key="24">
    <source>
        <dbReference type="Proteomes" id="UP000433876"/>
    </source>
</evidence>
<evidence type="ECO:0000256" key="8">
    <source>
        <dbReference type="ARBA" id="ARBA00022723"/>
    </source>
</evidence>
<comment type="pathway">
    <text evidence="2">Antibiotic biosynthesis.</text>
</comment>
<dbReference type="GO" id="GO:0050660">
    <property type="term" value="F:flavin adenine dinucleotide binding"/>
    <property type="evidence" value="ECO:0007669"/>
    <property type="project" value="TreeGrafter"/>
</dbReference>
<dbReference type="SUPFAM" id="SSF63380">
    <property type="entry name" value="Riboflavin synthase domain-like"/>
    <property type="match status" value="1"/>
</dbReference>
<evidence type="ECO:0000256" key="11">
    <source>
        <dbReference type="ARBA" id="ARBA00022982"/>
    </source>
</evidence>
<dbReference type="PIRSF" id="PIRSF000209">
    <property type="entry name" value="Bifunctional_P450_P450R"/>
    <property type="match status" value="1"/>
</dbReference>
<dbReference type="InterPro" id="IPR029039">
    <property type="entry name" value="Flavoprotein-like_sf"/>
</dbReference>
<dbReference type="GO" id="GO:0017000">
    <property type="term" value="P:antibiotic biosynthetic process"/>
    <property type="evidence" value="ECO:0007669"/>
    <property type="project" value="UniProtKB-KW"/>
</dbReference>
<evidence type="ECO:0000256" key="5">
    <source>
        <dbReference type="ARBA" id="ARBA00022617"/>
    </source>
</evidence>
<evidence type="ECO:0000256" key="4">
    <source>
        <dbReference type="ARBA" id="ARBA00022448"/>
    </source>
</evidence>
<dbReference type="FunFam" id="1.20.990.10:FF:000011">
    <property type="entry name" value="Bifunctional cytochrome P450/NADPH--P450 reductase"/>
    <property type="match status" value="1"/>
</dbReference>
<dbReference type="FunFam" id="2.40.30.10:FF:000198">
    <property type="entry name" value="Bifunctional cytochrome P450/NADPH--P450 reductase"/>
    <property type="match status" value="1"/>
</dbReference>
<dbReference type="SUPFAM" id="SSF52343">
    <property type="entry name" value="Ferredoxin reductase-like, C-terminal NADP-linked domain"/>
    <property type="match status" value="1"/>
</dbReference>
<feature type="region of interest" description="Disordered" evidence="20">
    <location>
        <begin position="482"/>
        <end position="503"/>
    </location>
</feature>
<dbReference type="InterPro" id="IPR001433">
    <property type="entry name" value="OxRdtase_FAD/NAD-bd"/>
</dbReference>
<keyword evidence="8 18" id="KW-0479">Metal-binding</keyword>
<reference evidence="23 24" key="1">
    <citation type="submission" date="2017-07" db="EMBL/GenBank/DDBJ databases">
        <title>Genome sequence of the Sordaria macrospora wild type strain R19027.</title>
        <authorList>
            <person name="Nowrousian M."/>
            <person name="Teichert I."/>
            <person name="Kueck U."/>
        </authorList>
    </citation>
    <scope>NUCLEOTIDE SEQUENCE [LARGE SCALE GENOMIC DNA]</scope>
    <source>
        <strain evidence="23 24">R19027</strain>
        <tissue evidence="23">Mycelium</tissue>
    </source>
</reference>
<keyword evidence="13 18" id="KW-0408">Iron</keyword>
<evidence type="ECO:0000256" key="12">
    <source>
        <dbReference type="ARBA" id="ARBA00023002"/>
    </source>
</evidence>
<evidence type="ECO:0000256" key="14">
    <source>
        <dbReference type="ARBA" id="ARBA00023033"/>
    </source>
</evidence>
<dbReference type="VEuPathDB" id="FungiDB:SMAC_07144"/>
<dbReference type="Gene3D" id="1.20.990.10">
    <property type="entry name" value="NADPH-cytochrome p450 Reductase, Chain A, domain 3"/>
    <property type="match status" value="1"/>
</dbReference>
<keyword evidence="7 18" id="KW-0288">FMN</keyword>
<evidence type="ECO:0000256" key="6">
    <source>
        <dbReference type="ARBA" id="ARBA00022630"/>
    </source>
</evidence>
<dbReference type="GO" id="GO:0005506">
    <property type="term" value="F:iron ion binding"/>
    <property type="evidence" value="ECO:0007669"/>
    <property type="project" value="UniProtKB-UniRule"/>
</dbReference>
<dbReference type="FunFam" id="1.10.630.10:FF:000040">
    <property type="entry name" value="Bifunctional cytochrome P450/NADPH--P450 reductase"/>
    <property type="match status" value="1"/>
</dbReference>
<dbReference type="Pfam" id="PF00258">
    <property type="entry name" value="Flavodoxin_1"/>
    <property type="match status" value="1"/>
</dbReference>
<protein>
    <recommendedName>
        <fullName evidence="18">Bifunctional cytochrome P450/NADPH--P450 reductase</fullName>
    </recommendedName>
    <domain>
        <recommendedName>
            <fullName evidence="18">Cytochrome P450</fullName>
            <ecNumber evidence="18">1.14.14.1</ecNumber>
        </recommendedName>
    </domain>
    <domain>
        <recommendedName>
            <fullName evidence="18">NADPH--cytochrome P450 reductase</fullName>
            <ecNumber evidence="18">1.6.2.4</ecNumber>
        </recommendedName>
    </domain>
</protein>
<keyword evidence="15" id="KW-0045">Antibiotic biosynthesis</keyword>
<dbReference type="CDD" id="cd11068">
    <property type="entry name" value="CYP120A1"/>
    <property type="match status" value="1"/>
</dbReference>
<dbReference type="InterPro" id="IPR039261">
    <property type="entry name" value="FNR_nucleotide-bd"/>
</dbReference>
<dbReference type="InterPro" id="IPR001128">
    <property type="entry name" value="Cyt_P450"/>
</dbReference>
<comment type="cofactor">
    <cofactor evidence="18">
        <name>FAD</name>
        <dbReference type="ChEBI" id="CHEBI:57692"/>
    </cofactor>
    <cofactor evidence="18">
        <name>FMN</name>
        <dbReference type="ChEBI" id="CHEBI:58210"/>
    </cofactor>
</comment>
<dbReference type="InterPro" id="IPR017927">
    <property type="entry name" value="FAD-bd_FR_type"/>
</dbReference>
<dbReference type="PROSITE" id="PS50902">
    <property type="entry name" value="FLAVODOXIN_LIKE"/>
    <property type="match status" value="1"/>
</dbReference>
<name>A0A8S8ZDS1_SORMA</name>
<feature type="domain" description="Flavodoxin-like" evidence="21">
    <location>
        <begin position="504"/>
        <end position="645"/>
    </location>
</feature>
<dbReference type="Pfam" id="PF00667">
    <property type="entry name" value="FAD_binding_1"/>
    <property type="match status" value="1"/>
</dbReference>
<dbReference type="PROSITE" id="PS00086">
    <property type="entry name" value="CYTOCHROME_P450"/>
    <property type="match status" value="1"/>
</dbReference>
<dbReference type="PROSITE" id="PS51384">
    <property type="entry name" value="FAD_FR"/>
    <property type="match status" value="1"/>
</dbReference>
<keyword evidence="9 18" id="KW-0274">FAD</keyword>
<evidence type="ECO:0000259" key="22">
    <source>
        <dbReference type="PROSITE" id="PS51384"/>
    </source>
</evidence>